<dbReference type="EMBL" id="DAARAS010000139">
    <property type="protein sequence ID" value="HAE1651101.1"/>
    <property type="molecule type" value="Genomic_DNA"/>
</dbReference>
<dbReference type="GO" id="GO:0006355">
    <property type="term" value="P:regulation of DNA-templated transcription"/>
    <property type="evidence" value="ECO:0007669"/>
    <property type="project" value="InterPro"/>
</dbReference>
<dbReference type="SMART" id="SM00862">
    <property type="entry name" value="Trans_reg_C"/>
    <property type="match status" value="1"/>
</dbReference>
<dbReference type="InterPro" id="IPR016032">
    <property type="entry name" value="Sig_transdc_resp-reg_C-effctor"/>
</dbReference>
<evidence type="ECO:0000313" key="5">
    <source>
        <dbReference type="EMBL" id="ATW56424.1"/>
    </source>
</evidence>
<dbReference type="PROSITE" id="PS51755">
    <property type="entry name" value="OMPR_PHOB"/>
    <property type="match status" value="1"/>
</dbReference>
<dbReference type="EMBL" id="DAAMII010000004">
    <property type="protein sequence ID" value="HAC6764081.1"/>
    <property type="molecule type" value="Genomic_DNA"/>
</dbReference>
<evidence type="ECO:0000256" key="1">
    <source>
        <dbReference type="ARBA" id="ARBA00023125"/>
    </source>
</evidence>
<feature type="domain" description="OmpR/PhoB-type" evidence="4">
    <location>
        <begin position="1"/>
        <end position="105"/>
    </location>
</feature>
<dbReference type="SUPFAM" id="SSF46894">
    <property type="entry name" value="C-terminal effector domain of the bipartite response regulators"/>
    <property type="match status" value="1"/>
</dbReference>
<dbReference type="InterPro" id="IPR001867">
    <property type="entry name" value="OmpR/PhoB-type_DNA-bd"/>
</dbReference>
<reference evidence="7" key="5">
    <citation type="submission" date="2019-10" db="EMBL/GenBank/DDBJ databases">
        <authorList>
            <consortium name="NCBI Pathogen Detection Project"/>
        </authorList>
    </citation>
    <scope>NUCLEOTIDE SEQUENCE</scope>
    <source>
        <strain evidence="9">11-1391</strain>
        <strain evidence="7">Salmonella enterica</strain>
    </source>
</reference>
<keyword evidence="3" id="KW-1133">Transmembrane helix</keyword>
<keyword evidence="3" id="KW-0472">Membrane</keyword>
<reference evidence="7" key="2">
    <citation type="journal article" date="2018" name="Genome Biol.">
        <title>SKESA: strategic k-mer extension for scrupulous assemblies.</title>
        <authorList>
            <person name="Souvorov A."/>
            <person name="Agarwala R."/>
            <person name="Lipman D.J."/>
        </authorList>
    </citation>
    <scope>NUCLEOTIDE SEQUENCE</scope>
    <source>
        <strain evidence="9">11-1391</strain>
        <strain evidence="7">Salmonella enterica</strain>
    </source>
</reference>
<dbReference type="RefSeq" id="WP_053529421.1">
    <property type="nucleotide sequence ID" value="NZ_CP011288.1"/>
</dbReference>
<evidence type="ECO:0000313" key="6">
    <source>
        <dbReference type="EMBL" id="ECJ4378569.1"/>
    </source>
</evidence>
<sequence>MHWIINRYIVFLPDNKKLVSLNNQDVEVVLTAPACRCLLLLLESHPDIVTQRQFYKTVWEDDGIIVPANTLYQNISIVRRGLRNVGQTEAPVVNTIPRKGFQIDKDVEITCVDSEFRIIDASQSTSDVTHPDIENETDLSSTAKCPVVKTQPEKQEKYNFLTSYDVRTICFILLAFWVGAAGGYYLWNADSTKNFYADYKLVDKDKGYNFFIKDETHNEQSEFKHFKRLLLSSGVSYKKYPWIYFPLSTTSPGLSMLACSKKYTNTSPMQCVTLSFRETNNE</sequence>
<evidence type="ECO:0000313" key="11">
    <source>
        <dbReference type="EMBL" id="QWJ70007.1"/>
    </source>
</evidence>
<dbReference type="EMBL" id="CP075144">
    <property type="protein sequence ID" value="QWJ70007.1"/>
    <property type="molecule type" value="Genomic_DNA"/>
</dbReference>
<reference evidence="6" key="3">
    <citation type="submission" date="2018-05" db="EMBL/GenBank/DDBJ databases">
        <authorList>
            <person name="Ashton P.M."/>
            <person name="Dallman T."/>
            <person name="Nair S."/>
            <person name="De Pinna E."/>
            <person name="Peters T."/>
            <person name="Grant K."/>
        </authorList>
    </citation>
    <scope>NUCLEOTIDE SEQUENCE [LARGE SCALE GENOMIC DNA]</scope>
    <source>
        <strain evidence="6">474878</strain>
    </source>
</reference>
<dbReference type="EMBL" id="AAIYJF010000011">
    <property type="protein sequence ID" value="ECJ4378569.1"/>
    <property type="molecule type" value="Genomic_DNA"/>
</dbReference>
<reference evidence="5 12" key="1">
    <citation type="submission" date="2017-09" db="EMBL/GenBank/DDBJ databases">
        <title>Complete genome of Salmonella enterica subsp. diarizonae isolated from stool of a patient with bacterial enteropathy.</title>
        <authorList>
            <person name="Zhou J."/>
            <person name="Chen Q."/>
            <person name="Guo L."/>
            <person name="Fan J."/>
        </authorList>
    </citation>
    <scope>NUCLEOTIDE SEQUENCE [LARGE SCALE GENOMIC DNA]</scope>
    <source>
        <strain evidence="5 12">HZS154</strain>
    </source>
</reference>
<gene>
    <name evidence="11" type="ORF">ABB53_002775</name>
    <name evidence="5" type="ORF">CNQ75_19045</name>
    <name evidence="6" type="ORF">DLB95_15215</name>
    <name evidence="9" type="ORF">G0D47_05125</name>
    <name evidence="10" type="ORF">G2974_22595</name>
    <name evidence="7" type="ORF">GBY29_01825</name>
    <name evidence="8" type="ORF">GBZ04_05890</name>
</gene>
<dbReference type="EMBL" id="CP023345">
    <property type="protein sequence ID" value="ATW56424.1"/>
    <property type="molecule type" value="Genomic_DNA"/>
</dbReference>
<proteinExistence type="predicted"/>
<dbReference type="STRING" id="59204.UQ49_20330"/>
<feature type="DNA-binding region" description="OmpR/PhoB-type" evidence="2">
    <location>
        <begin position="1"/>
        <end position="105"/>
    </location>
</feature>
<dbReference type="InterPro" id="IPR036388">
    <property type="entry name" value="WH-like_DNA-bd_sf"/>
</dbReference>
<dbReference type="AlphaFoldDB" id="A0A2I5HLG7"/>
<dbReference type="Pfam" id="PF00486">
    <property type="entry name" value="Trans_reg_C"/>
    <property type="match status" value="1"/>
</dbReference>
<dbReference type="EMBL" id="DAAGTH010000007">
    <property type="protein sequence ID" value="HAB4464281.1"/>
    <property type="molecule type" value="Genomic_DNA"/>
</dbReference>
<dbReference type="EMBL" id="DAAGPR010000003">
    <property type="protein sequence ID" value="HAB4048588.1"/>
    <property type="molecule type" value="Genomic_DNA"/>
</dbReference>
<evidence type="ECO:0000313" key="12">
    <source>
        <dbReference type="Proteomes" id="UP000230639"/>
    </source>
</evidence>
<protein>
    <submittedName>
        <fullName evidence="7">Transcriptional regulator</fullName>
    </submittedName>
    <submittedName>
        <fullName evidence="11">Winged helix-turn-helix domain-containing protein</fullName>
    </submittedName>
</protein>
<evidence type="ECO:0000256" key="2">
    <source>
        <dbReference type="PROSITE-ProRule" id="PRU01091"/>
    </source>
</evidence>
<keyword evidence="3" id="KW-0812">Transmembrane</keyword>
<organism evidence="5 12">
    <name type="scientific">Salmonella diarizonae</name>
    <dbReference type="NCBI Taxonomy" id="59204"/>
    <lineage>
        <taxon>Bacteria</taxon>
        <taxon>Pseudomonadati</taxon>
        <taxon>Pseudomonadota</taxon>
        <taxon>Gammaproteobacteria</taxon>
        <taxon>Enterobacterales</taxon>
        <taxon>Enterobacteriaceae</taxon>
        <taxon>Salmonella</taxon>
    </lineage>
</organism>
<evidence type="ECO:0000313" key="7">
    <source>
        <dbReference type="EMBL" id="HAB4048588.1"/>
    </source>
</evidence>
<dbReference type="GO" id="GO:0003677">
    <property type="term" value="F:DNA binding"/>
    <property type="evidence" value="ECO:0007669"/>
    <property type="project" value="UniProtKB-UniRule"/>
</dbReference>
<accession>A0A2I5HLG7</accession>
<evidence type="ECO:0000313" key="9">
    <source>
        <dbReference type="EMBL" id="HAC6764081.1"/>
    </source>
</evidence>
<evidence type="ECO:0000259" key="4">
    <source>
        <dbReference type="PROSITE" id="PS51755"/>
    </source>
</evidence>
<keyword evidence="1 2" id="KW-0238">DNA-binding</keyword>
<dbReference type="Proteomes" id="UP000839781">
    <property type="component" value="Unassembled WGS sequence"/>
</dbReference>
<dbReference type="GO" id="GO:0000160">
    <property type="term" value="P:phosphorelay signal transduction system"/>
    <property type="evidence" value="ECO:0007669"/>
    <property type="project" value="InterPro"/>
</dbReference>
<dbReference type="Proteomes" id="UP000230639">
    <property type="component" value="Chromosome"/>
</dbReference>
<reference evidence="11" key="4">
    <citation type="submission" date="2018-07" db="EMBL/GenBank/DDBJ databases">
        <authorList>
            <consortium name="GenomeTrakr network: Whole genome sequencing for foodborne pathogen traceback"/>
        </authorList>
    </citation>
    <scope>NUCLEOTIDE SEQUENCE</scope>
    <source>
        <strain evidence="11">CFSAN030538</strain>
    </source>
</reference>
<evidence type="ECO:0000256" key="3">
    <source>
        <dbReference type="SAM" id="Phobius"/>
    </source>
</evidence>
<reference evidence="11" key="6">
    <citation type="submission" date="2021-05" db="EMBL/GenBank/DDBJ databases">
        <title>Whole genome PacBio Sequel sequence of Salmonella enterica subsp. enterica.</title>
        <authorList>
            <person name="Hoffmann M."/>
            <person name="Balkey M."/>
            <person name="Luo Y."/>
        </authorList>
    </citation>
    <scope>NUCLEOTIDE SEQUENCE</scope>
    <source>
        <strain evidence="11">CFSAN030538</strain>
    </source>
</reference>
<evidence type="ECO:0000313" key="8">
    <source>
        <dbReference type="EMBL" id="HAB4464281.1"/>
    </source>
</evidence>
<evidence type="ECO:0000313" key="10">
    <source>
        <dbReference type="EMBL" id="HAE1651101.1"/>
    </source>
</evidence>
<name>A0A2I5HLG7_SALDZ</name>
<dbReference type="Gene3D" id="1.10.10.10">
    <property type="entry name" value="Winged helix-like DNA-binding domain superfamily/Winged helix DNA-binding domain"/>
    <property type="match status" value="1"/>
</dbReference>
<feature type="transmembrane region" description="Helical" evidence="3">
    <location>
        <begin position="164"/>
        <end position="187"/>
    </location>
</feature>